<reference evidence="5 6" key="1">
    <citation type="journal article" date="2015" name="Nature">
        <title>rRNA introns, odd ribosomes, and small enigmatic genomes across a large radiation of phyla.</title>
        <authorList>
            <person name="Brown C.T."/>
            <person name="Hug L.A."/>
            <person name="Thomas B.C."/>
            <person name="Sharon I."/>
            <person name="Castelle C.J."/>
            <person name="Singh A."/>
            <person name="Wilkins M.J."/>
            <person name="Williams K.H."/>
            <person name="Banfield J.F."/>
        </authorList>
    </citation>
    <scope>NUCLEOTIDE SEQUENCE [LARGE SCALE GENOMIC DNA]</scope>
</reference>
<dbReference type="InterPro" id="IPR036388">
    <property type="entry name" value="WH-like_DNA-bd_sf"/>
</dbReference>
<dbReference type="PANTHER" id="PTHR33154:SF33">
    <property type="entry name" value="TRANSCRIPTIONAL REPRESSOR SDPR"/>
    <property type="match status" value="1"/>
</dbReference>
<protein>
    <submittedName>
        <fullName evidence="5">Transcriptional regulator, ArsR</fullName>
    </submittedName>
</protein>
<dbReference type="GO" id="GO:0003677">
    <property type="term" value="F:DNA binding"/>
    <property type="evidence" value="ECO:0007669"/>
    <property type="project" value="UniProtKB-KW"/>
</dbReference>
<evidence type="ECO:0000256" key="1">
    <source>
        <dbReference type="ARBA" id="ARBA00023015"/>
    </source>
</evidence>
<gene>
    <name evidence="5" type="ORF">UR52_C0007G0008</name>
</gene>
<sequence length="98" mass="11143">MLLYKHSSMLNLTRCQCCLDVIGDPTRAKIIEILSVKSPQTVSSIVEHFKLRQPTISHHLSVLKDHGFVKQQKKGLEVYYSLNPKCHKNSHIACGMLK</sequence>
<evidence type="ECO:0000313" key="5">
    <source>
        <dbReference type="EMBL" id="KKP59383.1"/>
    </source>
</evidence>
<dbReference type="InterPro" id="IPR011991">
    <property type="entry name" value="ArsR-like_HTH"/>
</dbReference>
<evidence type="ECO:0000313" key="6">
    <source>
        <dbReference type="Proteomes" id="UP000034176"/>
    </source>
</evidence>
<dbReference type="NCBIfam" id="NF033788">
    <property type="entry name" value="HTH_metalloreg"/>
    <property type="match status" value="1"/>
</dbReference>
<dbReference type="CDD" id="cd00090">
    <property type="entry name" value="HTH_ARSR"/>
    <property type="match status" value="1"/>
</dbReference>
<evidence type="ECO:0000259" key="4">
    <source>
        <dbReference type="PROSITE" id="PS50987"/>
    </source>
</evidence>
<name>A0A0G0AQW0_9BACT</name>
<dbReference type="STRING" id="1618434.UR52_C0007G0008"/>
<dbReference type="InterPro" id="IPR036390">
    <property type="entry name" value="WH_DNA-bd_sf"/>
</dbReference>
<dbReference type="PRINTS" id="PR00778">
    <property type="entry name" value="HTHARSR"/>
</dbReference>
<accession>A0A0G0AQW0</accession>
<dbReference type="EMBL" id="LBPN01000007">
    <property type="protein sequence ID" value="KKP59383.1"/>
    <property type="molecule type" value="Genomic_DNA"/>
</dbReference>
<proteinExistence type="predicted"/>
<comment type="caution">
    <text evidence="5">The sequence shown here is derived from an EMBL/GenBank/DDBJ whole genome shotgun (WGS) entry which is preliminary data.</text>
</comment>
<keyword evidence="1" id="KW-0805">Transcription regulation</keyword>
<dbReference type="Gene3D" id="1.10.10.10">
    <property type="entry name" value="Winged helix-like DNA-binding domain superfamily/Winged helix DNA-binding domain"/>
    <property type="match status" value="1"/>
</dbReference>
<dbReference type="Proteomes" id="UP000034176">
    <property type="component" value="Unassembled WGS sequence"/>
</dbReference>
<dbReference type="InterPro" id="IPR051081">
    <property type="entry name" value="HTH_MetalResp_TranReg"/>
</dbReference>
<evidence type="ECO:0000256" key="2">
    <source>
        <dbReference type="ARBA" id="ARBA00023125"/>
    </source>
</evidence>
<keyword evidence="2" id="KW-0238">DNA-binding</keyword>
<dbReference type="GO" id="GO:0003700">
    <property type="term" value="F:DNA-binding transcription factor activity"/>
    <property type="evidence" value="ECO:0007669"/>
    <property type="project" value="InterPro"/>
</dbReference>
<dbReference type="PROSITE" id="PS50987">
    <property type="entry name" value="HTH_ARSR_2"/>
    <property type="match status" value="1"/>
</dbReference>
<dbReference type="AlphaFoldDB" id="A0A0G0AQW0"/>
<dbReference type="InterPro" id="IPR001845">
    <property type="entry name" value="HTH_ArsR_DNA-bd_dom"/>
</dbReference>
<dbReference type="SUPFAM" id="SSF46785">
    <property type="entry name" value="Winged helix' DNA-binding domain"/>
    <property type="match status" value="1"/>
</dbReference>
<evidence type="ECO:0000256" key="3">
    <source>
        <dbReference type="ARBA" id="ARBA00023163"/>
    </source>
</evidence>
<dbReference type="SMART" id="SM00418">
    <property type="entry name" value="HTH_ARSR"/>
    <property type="match status" value="1"/>
</dbReference>
<feature type="domain" description="HTH arsR-type" evidence="4">
    <location>
        <begin position="7"/>
        <end position="98"/>
    </location>
</feature>
<dbReference type="Pfam" id="PF01022">
    <property type="entry name" value="HTH_5"/>
    <property type="match status" value="1"/>
</dbReference>
<dbReference type="PANTHER" id="PTHR33154">
    <property type="entry name" value="TRANSCRIPTIONAL REGULATOR, ARSR FAMILY"/>
    <property type="match status" value="1"/>
</dbReference>
<organism evidence="5 6">
    <name type="scientific">Candidatus Gottesmanbacteria bacterium GW2011_GWA1_34_13</name>
    <dbReference type="NCBI Taxonomy" id="1618434"/>
    <lineage>
        <taxon>Bacteria</taxon>
        <taxon>Candidatus Gottesmaniibacteriota</taxon>
    </lineage>
</organism>
<keyword evidence="3" id="KW-0804">Transcription</keyword>